<evidence type="ECO:0000313" key="4">
    <source>
        <dbReference type="EMBL" id="EMS74096.1"/>
    </source>
</evidence>
<dbReference type="SUPFAM" id="SSF109604">
    <property type="entry name" value="HD-domain/PDEase-like"/>
    <property type="match status" value="1"/>
</dbReference>
<keyword evidence="5" id="KW-1185">Reference proteome</keyword>
<dbReference type="InterPro" id="IPR048950">
    <property type="entry name" value="Ppx_GppA_C"/>
</dbReference>
<dbReference type="PANTHER" id="PTHR30005">
    <property type="entry name" value="EXOPOLYPHOSPHATASE"/>
    <property type="match status" value="1"/>
</dbReference>
<dbReference type="STRING" id="1195236.CTER_4144"/>
<dbReference type="CDD" id="cd24052">
    <property type="entry name" value="ASKHA_NBD_HpPPX-GppA-like"/>
    <property type="match status" value="1"/>
</dbReference>
<dbReference type="EMBL" id="AORV01000007">
    <property type="protein sequence ID" value="EMS74096.1"/>
    <property type="molecule type" value="Genomic_DNA"/>
</dbReference>
<dbReference type="Gene3D" id="3.30.420.150">
    <property type="entry name" value="Exopolyphosphatase. Domain 2"/>
    <property type="match status" value="1"/>
</dbReference>
<dbReference type="RefSeq" id="WP_004623029.1">
    <property type="nucleotide sequence ID" value="NZ_AORV01000007.1"/>
</dbReference>
<feature type="domain" description="Ppx/GppA phosphatase N-terminal" evidence="2">
    <location>
        <begin position="18"/>
        <end position="297"/>
    </location>
</feature>
<dbReference type="GO" id="GO:0006357">
    <property type="term" value="P:regulation of transcription by RNA polymerase II"/>
    <property type="evidence" value="ECO:0007669"/>
    <property type="project" value="TreeGrafter"/>
</dbReference>
<dbReference type="PATRIC" id="fig|1195236.3.peg.173"/>
<dbReference type="eggNOG" id="COG0248">
    <property type="taxonomic scope" value="Bacteria"/>
</dbReference>
<dbReference type="InterPro" id="IPR043129">
    <property type="entry name" value="ATPase_NBD"/>
</dbReference>
<comment type="caution">
    <text evidence="4">The sequence shown here is derived from an EMBL/GenBank/DDBJ whole genome shotgun (WGS) entry which is preliminary data.</text>
</comment>
<dbReference type="InterPro" id="IPR003695">
    <property type="entry name" value="Ppx_GppA_N"/>
</dbReference>
<dbReference type="Pfam" id="PF21447">
    <property type="entry name" value="Ppx-GppA_III"/>
    <property type="match status" value="1"/>
</dbReference>
<dbReference type="EC" id="3.6.1.11" evidence="4"/>
<dbReference type="Gene3D" id="1.10.3210.10">
    <property type="entry name" value="Hypothetical protein af1432"/>
    <property type="match status" value="1"/>
</dbReference>
<accession>S0FUV8</accession>
<evidence type="ECO:0000313" key="5">
    <source>
        <dbReference type="Proteomes" id="UP000014155"/>
    </source>
</evidence>
<reference evidence="4 5" key="1">
    <citation type="journal article" date="2013" name="Genome Announc.">
        <title>Draft Genome Sequence of the Cellulolytic, Mesophilic, Anaerobic Bacterium Clostridium termitidis Strain CT1112 (DSM 5398).</title>
        <authorList>
            <person name="Lal S."/>
            <person name="Ramachandran U."/>
            <person name="Zhang X."/>
            <person name="Munir R."/>
            <person name="Sparling R."/>
            <person name="Levin D.B."/>
        </authorList>
    </citation>
    <scope>NUCLEOTIDE SEQUENCE [LARGE SCALE GENOMIC DNA]</scope>
    <source>
        <strain evidence="4 5">CT1112</strain>
    </source>
</reference>
<name>S0FUV8_RUMCE</name>
<dbReference type="GO" id="GO:0004309">
    <property type="term" value="F:exopolyphosphatase activity"/>
    <property type="evidence" value="ECO:0007669"/>
    <property type="project" value="UniProtKB-EC"/>
</dbReference>
<gene>
    <name evidence="4" type="ORF">CTER_4144</name>
</gene>
<dbReference type="SUPFAM" id="SSF53067">
    <property type="entry name" value="Actin-like ATPase domain"/>
    <property type="match status" value="2"/>
</dbReference>
<dbReference type="GO" id="GO:0008894">
    <property type="term" value="F:guanosine-5'-triphosphate,3'-diphosphate diphosphatase activity"/>
    <property type="evidence" value="ECO:0007669"/>
    <property type="project" value="UniProtKB-EC"/>
</dbReference>
<evidence type="ECO:0000256" key="1">
    <source>
        <dbReference type="ARBA" id="ARBA00007125"/>
    </source>
</evidence>
<dbReference type="EC" id="3.6.1.40" evidence="4"/>
<protein>
    <submittedName>
        <fullName evidence="4">Exopolyphosphatase</fullName>
        <ecNumber evidence="4">3.6.1.11</ecNumber>
        <ecNumber evidence="4">3.6.1.40</ecNumber>
    </submittedName>
</protein>
<feature type="domain" description="Ppx/GppA phosphatase C-terminal" evidence="3">
    <location>
        <begin position="309"/>
        <end position="466"/>
    </location>
</feature>
<keyword evidence="4" id="KW-0378">Hydrolase</keyword>
<comment type="similarity">
    <text evidence="1">Belongs to the GppA/Ppx family.</text>
</comment>
<sequence>MTRTGIIDIGSNSVRLIIVEIKCDKYFRILYELKESVRLGKDMGADSSLDPLRMNKAVDTVISFKAICDSYGVQNIIAVATEAVRRASNQNAFLELVRSRAGVEVRVLSGEEEAYYDYAGVINSMEIADCLMMDIGGSSMELILVKDREIEYSISIPYGSISLTEMYLNNPAGFTHAFGRITADIPWIYQAKGLPVMGIGGTFRNIGKIDRKRKDYPIDNVHNYRLSDTDIQEIHFITIDLLSGKLKKIKGLSNDRADIFIGPIAAIQYIINLCSTKDIFLSGSGVREGLLFENILRKKTPVANVLDYSLENAMVNLDVEQKHACHLYKLCSSLYTQLKPLFCQAADAGKVIKTSALLHDSGIKINFYDHHKHTFNIIMNSRLSGLSHKELLMAAYTAALHRKDEFKIDLQAYKSLIDQADVLFIQQLGILLKISEKLDLKLNGNVENINCTITEDSVVLTLKTTSKADQEIAAALDCKNTFKRLFNRKLVILPRD</sequence>
<dbReference type="AlphaFoldDB" id="S0FUV8"/>
<dbReference type="Pfam" id="PF02541">
    <property type="entry name" value="Ppx-GppA"/>
    <property type="match status" value="1"/>
</dbReference>
<proteinExistence type="inferred from homology"/>
<dbReference type="Gene3D" id="3.30.420.40">
    <property type="match status" value="1"/>
</dbReference>
<organism evidence="4 5">
    <name type="scientific">Ruminiclostridium cellobioparum subsp. termitidis CT1112</name>
    <dbReference type="NCBI Taxonomy" id="1195236"/>
    <lineage>
        <taxon>Bacteria</taxon>
        <taxon>Bacillati</taxon>
        <taxon>Bacillota</taxon>
        <taxon>Clostridia</taxon>
        <taxon>Eubacteriales</taxon>
        <taxon>Oscillospiraceae</taxon>
        <taxon>Ruminiclostridium</taxon>
    </lineage>
</organism>
<dbReference type="InterPro" id="IPR050273">
    <property type="entry name" value="GppA/Ppx_hydrolase"/>
</dbReference>
<evidence type="ECO:0000259" key="3">
    <source>
        <dbReference type="Pfam" id="PF21447"/>
    </source>
</evidence>
<dbReference type="Proteomes" id="UP000014155">
    <property type="component" value="Unassembled WGS sequence"/>
</dbReference>
<dbReference type="PANTHER" id="PTHR30005:SF0">
    <property type="entry name" value="RETROGRADE REGULATION PROTEIN 2"/>
    <property type="match status" value="1"/>
</dbReference>
<evidence type="ECO:0000259" key="2">
    <source>
        <dbReference type="Pfam" id="PF02541"/>
    </source>
</evidence>